<comment type="caution">
    <text evidence="1">The sequence shown here is derived from an EMBL/GenBank/DDBJ whole genome shotgun (WGS) entry which is preliminary data.</text>
</comment>
<dbReference type="Proteomes" id="UP001341840">
    <property type="component" value="Unassembled WGS sequence"/>
</dbReference>
<dbReference type="Pfam" id="PF14009">
    <property type="entry name" value="PADRE"/>
    <property type="match status" value="1"/>
</dbReference>
<dbReference type="PANTHER" id="PTHR33052">
    <property type="entry name" value="DUF4228 DOMAIN PROTEIN-RELATED"/>
    <property type="match status" value="1"/>
</dbReference>
<sequence length="204" mass="23245">MGNQLSLRPSDAATAKIVFWDGSIHDFHQPLTVAELMLEHPNQVVVEFDSALINKQKKLIPLPADKNLEMNKLYLMLPIKKGKPVSLTGPHSRHILLAVNSALRSKEIVCSSRVIPWLASLAAGEGGRRGRRREEEVQTKEETVRYEFSEFLMPEMCLEGMMMRPEYLSRQLSAGSRGWRPSLDTIKEKKIEKKLNHWLFINGV</sequence>
<protein>
    <submittedName>
        <fullName evidence="1">Uncharacterized protein</fullName>
    </submittedName>
</protein>
<accession>A0ABU6R5M0</accession>
<dbReference type="EMBL" id="JASCZI010030223">
    <property type="protein sequence ID" value="MED6118902.1"/>
    <property type="molecule type" value="Genomic_DNA"/>
</dbReference>
<evidence type="ECO:0000313" key="1">
    <source>
        <dbReference type="EMBL" id="MED6118902.1"/>
    </source>
</evidence>
<dbReference type="InterPro" id="IPR025322">
    <property type="entry name" value="PADRE_dom"/>
</dbReference>
<evidence type="ECO:0000313" key="2">
    <source>
        <dbReference type="Proteomes" id="UP001341840"/>
    </source>
</evidence>
<name>A0ABU6R5M0_9FABA</name>
<reference evidence="1 2" key="1">
    <citation type="journal article" date="2023" name="Plants (Basel)">
        <title>Bridging the Gap: Combining Genomics and Transcriptomics Approaches to Understand Stylosanthes scabra, an Orphan Legume from the Brazilian Caatinga.</title>
        <authorList>
            <person name="Ferreira-Neto J.R.C."/>
            <person name="da Silva M.D."/>
            <person name="Binneck E."/>
            <person name="de Melo N.F."/>
            <person name="da Silva R.H."/>
            <person name="de Melo A.L.T.M."/>
            <person name="Pandolfi V."/>
            <person name="Bustamante F.O."/>
            <person name="Brasileiro-Vidal A.C."/>
            <person name="Benko-Iseppon A.M."/>
        </authorList>
    </citation>
    <scope>NUCLEOTIDE SEQUENCE [LARGE SCALE GENOMIC DNA]</scope>
    <source>
        <tissue evidence="1">Leaves</tissue>
    </source>
</reference>
<proteinExistence type="predicted"/>
<organism evidence="1 2">
    <name type="scientific">Stylosanthes scabra</name>
    <dbReference type="NCBI Taxonomy" id="79078"/>
    <lineage>
        <taxon>Eukaryota</taxon>
        <taxon>Viridiplantae</taxon>
        <taxon>Streptophyta</taxon>
        <taxon>Embryophyta</taxon>
        <taxon>Tracheophyta</taxon>
        <taxon>Spermatophyta</taxon>
        <taxon>Magnoliopsida</taxon>
        <taxon>eudicotyledons</taxon>
        <taxon>Gunneridae</taxon>
        <taxon>Pentapetalae</taxon>
        <taxon>rosids</taxon>
        <taxon>fabids</taxon>
        <taxon>Fabales</taxon>
        <taxon>Fabaceae</taxon>
        <taxon>Papilionoideae</taxon>
        <taxon>50 kb inversion clade</taxon>
        <taxon>dalbergioids sensu lato</taxon>
        <taxon>Dalbergieae</taxon>
        <taxon>Pterocarpus clade</taxon>
        <taxon>Stylosanthes</taxon>
    </lineage>
</organism>
<gene>
    <name evidence="1" type="ORF">PIB30_007064</name>
</gene>
<keyword evidence="2" id="KW-1185">Reference proteome</keyword>